<accession>A0AAJ2GZY8</accession>
<proteinExistence type="predicted"/>
<reference evidence="1" key="1">
    <citation type="submission" date="2023-04" db="EMBL/GenBank/DDBJ databases">
        <title>Genomic characterization of faba bean (Vicia faba) microsymbionts in Mexican soils.</title>
        <authorList>
            <person name="Rivera Orduna F.N."/>
            <person name="Guevara-Luna J."/>
            <person name="Yan J."/>
            <person name="Arroyo-Herrera I."/>
            <person name="Li Y."/>
            <person name="Vasquez-Murrieta M.S."/>
            <person name="Wang E.T."/>
        </authorList>
    </citation>
    <scope>NUCLEOTIDE SEQUENCE</scope>
    <source>
        <strain evidence="1">CH26</strain>
    </source>
</reference>
<dbReference type="SUPFAM" id="SSF52540">
    <property type="entry name" value="P-loop containing nucleoside triphosphate hydrolases"/>
    <property type="match status" value="1"/>
</dbReference>
<feature type="non-terminal residue" evidence="1">
    <location>
        <position position="145"/>
    </location>
</feature>
<protein>
    <submittedName>
        <fullName evidence="1">Uncharacterized protein</fullName>
    </submittedName>
</protein>
<dbReference type="EMBL" id="JAVLSF010000421">
    <property type="protein sequence ID" value="MDR9778056.1"/>
    <property type="molecule type" value="Genomic_DNA"/>
</dbReference>
<dbReference type="InterPro" id="IPR027417">
    <property type="entry name" value="P-loop_NTPase"/>
</dbReference>
<dbReference type="AlphaFoldDB" id="A0AAJ2GZY8"/>
<name>A0AAJ2GZY8_9HYPH</name>
<sequence>MKCCILKKNYRCSQEVISLSNALSAWRHSFFGDDKEQLEASGEAVKPIGTLKYSTKIHDDFSDSSNLAVTVMIIVADEAERARLTHKEDGIFRHCSNIVFSIHGSKGLEKDTIILYGFFENYGVDFSKIGDKYHQKNKAKAQHRL</sequence>
<dbReference type="RefSeq" id="WP_310866190.1">
    <property type="nucleotide sequence ID" value="NZ_JAVLSF010000421.1"/>
</dbReference>
<dbReference type="Proteomes" id="UP001268610">
    <property type="component" value="Unassembled WGS sequence"/>
</dbReference>
<evidence type="ECO:0000313" key="1">
    <source>
        <dbReference type="EMBL" id="MDR9778056.1"/>
    </source>
</evidence>
<evidence type="ECO:0000313" key="2">
    <source>
        <dbReference type="Proteomes" id="UP001268610"/>
    </source>
</evidence>
<comment type="caution">
    <text evidence="1">The sequence shown here is derived from an EMBL/GenBank/DDBJ whole genome shotgun (WGS) entry which is preliminary data.</text>
</comment>
<gene>
    <name evidence="1" type="ORF">RJJ65_36590</name>
</gene>
<organism evidence="1 2">
    <name type="scientific">Rhizobium hidalgonense</name>
    <dbReference type="NCBI Taxonomy" id="1538159"/>
    <lineage>
        <taxon>Bacteria</taxon>
        <taxon>Pseudomonadati</taxon>
        <taxon>Pseudomonadota</taxon>
        <taxon>Alphaproteobacteria</taxon>
        <taxon>Hyphomicrobiales</taxon>
        <taxon>Rhizobiaceae</taxon>
        <taxon>Rhizobium/Agrobacterium group</taxon>
        <taxon>Rhizobium</taxon>
    </lineage>
</organism>